<dbReference type="InterPro" id="IPR003829">
    <property type="entry name" value="Pirin_N_dom"/>
</dbReference>
<dbReference type="Proteomes" id="UP000236023">
    <property type="component" value="Unassembled WGS sequence"/>
</dbReference>
<evidence type="ECO:0000259" key="5">
    <source>
        <dbReference type="Pfam" id="PF05726"/>
    </source>
</evidence>
<comment type="cofactor">
    <cofactor evidence="2">
        <name>Fe cation</name>
        <dbReference type="ChEBI" id="CHEBI:24875"/>
    </cofactor>
    <text evidence="2">Binds 1 Fe cation per subunit.</text>
</comment>
<reference evidence="6 7" key="1">
    <citation type="submission" date="2018-01" db="EMBL/GenBank/DDBJ databases">
        <title>Denitrification phenotypes of diverse strains of Pseudomonas stutzeri.</title>
        <authorList>
            <person name="Milligan D.A."/>
            <person name="Bergaust L."/>
            <person name="Bakken L.R."/>
            <person name="Frostegard A."/>
        </authorList>
    </citation>
    <scope>NUCLEOTIDE SEQUENCE [LARGE SCALE GENOMIC DNA]</scope>
    <source>
        <strain evidence="6 7">24a75</strain>
    </source>
</reference>
<dbReference type="PANTHER" id="PTHR13903:SF8">
    <property type="entry name" value="PIRIN"/>
    <property type="match status" value="1"/>
</dbReference>
<evidence type="ECO:0000256" key="2">
    <source>
        <dbReference type="PIRSR" id="PIRSR006232-1"/>
    </source>
</evidence>
<dbReference type="Gene3D" id="2.60.120.10">
    <property type="entry name" value="Jelly Rolls"/>
    <property type="match status" value="2"/>
</dbReference>
<feature type="binding site" evidence="2">
    <location>
        <position position="122"/>
    </location>
    <ligand>
        <name>Fe cation</name>
        <dbReference type="ChEBI" id="CHEBI:24875"/>
    </ligand>
</feature>
<dbReference type="PIRSF" id="PIRSF006232">
    <property type="entry name" value="Pirin"/>
    <property type="match status" value="1"/>
</dbReference>
<protein>
    <submittedName>
        <fullName evidence="6">Pirin family protein</fullName>
    </submittedName>
</protein>
<comment type="caution">
    <text evidence="6">The sequence shown here is derived from an EMBL/GenBank/DDBJ whole genome shotgun (WGS) entry which is preliminary data.</text>
</comment>
<name>A0A2N8T291_STUST</name>
<dbReference type="AlphaFoldDB" id="A0A2N8T291"/>
<dbReference type="PANTHER" id="PTHR13903">
    <property type="entry name" value="PIRIN-RELATED"/>
    <property type="match status" value="1"/>
</dbReference>
<comment type="similarity">
    <text evidence="1 3">Belongs to the pirin family.</text>
</comment>
<evidence type="ECO:0000313" key="6">
    <source>
        <dbReference type="EMBL" id="PNG08858.1"/>
    </source>
</evidence>
<dbReference type="CDD" id="cd02909">
    <property type="entry name" value="cupin_pirin_N"/>
    <property type="match status" value="1"/>
</dbReference>
<gene>
    <name evidence="6" type="ORF">CXK94_15235</name>
</gene>
<keyword evidence="2" id="KW-0408">Iron</keyword>
<dbReference type="GO" id="GO:0046872">
    <property type="term" value="F:metal ion binding"/>
    <property type="evidence" value="ECO:0007669"/>
    <property type="project" value="UniProtKB-KW"/>
</dbReference>
<accession>A0A2N8T291</accession>
<dbReference type="InterPro" id="IPR012093">
    <property type="entry name" value="Pirin"/>
</dbReference>
<evidence type="ECO:0000256" key="1">
    <source>
        <dbReference type="ARBA" id="ARBA00008416"/>
    </source>
</evidence>
<evidence type="ECO:0000259" key="4">
    <source>
        <dbReference type="Pfam" id="PF02678"/>
    </source>
</evidence>
<dbReference type="InterPro" id="IPR014710">
    <property type="entry name" value="RmlC-like_jellyroll"/>
</dbReference>
<dbReference type="RefSeq" id="WP_102894985.1">
    <property type="nucleotide sequence ID" value="NZ_JAMOHU010000006.1"/>
</dbReference>
<feature type="domain" description="Pirin C-terminal" evidence="5">
    <location>
        <begin position="193"/>
        <end position="290"/>
    </location>
</feature>
<dbReference type="InterPro" id="IPR008778">
    <property type="entry name" value="Pirin_C_dom"/>
</dbReference>
<evidence type="ECO:0000256" key="3">
    <source>
        <dbReference type="RuleBase" id="RU003457"/>
    </source>
</evidence>
<dbReference type="InterPro" id="IPR011051">
    <property type="entry name" value="RmlC_Cupin_sf"/>
</dbReference>
<evidence type="ECO:0000313" key="7">
    <source>
        <dbReference type="Proteomes" id="UP000236023"/>
    </source>
</evidence>
<organism evidence="6 7">
    <name type="scientific">Stutzerimonas stutzeri</name>
    <name type="common">Pseudomonas stutzeri</name>
    <dbReference type="NCBI Taxonomy" id="316"/>
    <lineage>
        <taxon>Bacteria</taxon>
        <taxon>Pseudomonadati</taxon>
        <taxon>Pseudomonadota</taxon>
        <taxon>Gammaproteobacteria</taxon>
        <taxon>Pseudomonadales</taxon>
        <taxon>Pseudomonadaceae</taxon>
        <taxon>Stutzerimonas</taxon>
    </lineage>
</organism>
<feature type="binding site" evidence="2">
    <location>
        <position position="124"/>
    </location>
    <ligand>
        <name>Fe cation</name>
        <dbReference type="ChEBI" id="CHEBI:24875"/>
    </ligand>
</feature>
<dbReference type="Pfam" id="PF05726">
    <property type="entry name" value="Pirin_C"/>
    <property type="match status" value="1"/>
</dbReference>
<dbReference type="EMBL" id="POUT01000008">
    <property type="protein sequence ID" value="PNG08858.1"/>
    <property type="molecule type" value="Genomic_DNA"/>
</dbReference>
<dbReference type="SUPFAM" id="SSF51182">
    <property type="entry name" value="RmlC-like cupins"/>
    <property type="match status" value="1"/>
</dbReference>
<keyword evidence="2" id="KW-0479">Metal-binding</keyword>
<feature type="binding site" evidence="2">
    <location>
        <position position="80"/>
    </location>
    <ligand>
        <name>Fe cation</name>
        <dbReference type="ChEBI" id="CHEBI:24875"/>
    </ligand>
</feature>
<feature type="domain" description="Pirin N-terminal" evidence="4">
    <location>
        <begin position="41"/>
        <end position="140"/>
    </location>
</feature>
<sequence length="314" mass="34025">MSTHETRCELTSSYDCPVTNGARAIQRITSRSAEIGGGISVSRLLPSRQRRMVGAWCFLDHAGPAVFESGAGMRVGPHPHIGLQTFTWMIEGEVLHRDSLGNAQVIRPGQVNLMTAGHGIAHTEESMPGEGRLHAVQLWIALPAAERDRPPAFEHHAELPRWQADGFGFTLLAGRCGPHQAPARTFSPLLGIDLAALAAAHTRLALEPGFEYCVLPLVGEWRINGEAFAENELAYLGRGLPSLELEAPAGARGILLGGVPFSEEIFIWWNFVGHSKAEIAAAQRDWEEGSARFAEVAGFDGPRLVAPTLPWRVA</sequence>
<proteinExistence type="inferred from homology"/>
<dbReference type="Pfam" id="PF02678">
    <property type="entry name" value="Pirin"/>
    <property type="match status" value="1"/>
</dbReference>
<feature type="binding site" evidence="2">
    <location>
        <position position="78"/>
    </location>
    <ligand>
        <name>Fe cation</name>
        <dbReference type="ChEBI" id="CHEBI:24875"/>
    </ligand>
</feature>